<accession>Q8SZH2</accession>
<protein>
    <submittedName>
        <fullName evidence="1">LD46351p</fullName>
    </submittedName>
</protein>
<organism evidence="1">
    <name type="scientific">Drosophila melanogaster</name>
    <name type="common">Fruit fly</name>
    <dbReference type="NCBI Taxonomy" id="7227"/>
    <lineage>
        <taxon>Eukaryota</taxon>
        <taxon>Metazoa</taxon>
        <taxon>Ecdysozoa</taxon>
        <taxon>Arthropoda</taxon>
        <taxon>Hexapoda</taxon>
        <taxon>Insecta</taxon>
        <taxon>Pterygota</taxon>
        <taxon>Neoptera</taxon>
        <taxon>Endopterygota</taxon>
        <taxon>Diptera</taxon>
        <taxon>Brachycera</taxon>
        <taxon>Muscomorpha</taxon>
        <taxon>Ephydroidea</taxon>
        <taxon>Drosophilidae</taxon>
        <taxon>Drosophila</taxon>
        <taxon>Sophophora</taxon>
    </lineage>
</organism>
<proteinExistence type="evidence at transcript level"/>
<name>Q8SZH2_DROME</name>
<dbReference type="AlphaFoldDB" id="Q8SZH2"/>
<reference evidence="1" key="1">
    <citation type="submission" date="2001-12" db="EMBL/GenBank/DDBJ databases">
        <authorList>
            <person name="Stapleton M."/>
            <person name="Brokstein P."/>
            <person name="Hong L."/>
            <person name="Agbayani A."/>
            <person name="Carlson J."/>
            <person name="Champe M."/>
            <person name="Chavez C."/>
            <person name="Dorsett V."/>
            <person name="Dresnek D."/>
            <person name="Farfan D."/>
            <person name="Frise E."/>
            <person name="George R."/>
            <person name="Gonzalez M."/>
            <person name="Guarin H."/>
            <person name="Kronmiller B."/>
            <person name="Li P."/>
            <person name="Liao G."/>
            <person name="Miranda A."/>
            <person name="Mungall C.J."/>
            <person name="Nunoo J."/>
            <person name="Pacleb J."/>
            <person name="Paragas V."/>
            <person name="Park S."/>
            <person name="Patel S."/>
            <person name="Phouanenavong S."/>
            <person name="Wan K."/>
            <person name="Yu C."/>
            <person name="Lewis S.E."/>
            <person name="Rubin G.M."/>
            <person name="Celniker S."/>
        </authorList>
    </citation>
    <scope>NUCLEOTIDE SEQUENCE</scope>
    <source>
        <strain evidence="1">Berkeley</strain>
    </source>
</reference>
<evidence type="ECO:0000313" key="1">
    <source>
        <dbReference type="EMBL" id="AAL48512.1"/>
    </source>
</evidence>
<sequence>MPIPFRKECLLNFIYRFVKFPSVVRSPKCTQPHPNYPPQSPITTPAFEFCFRFKKKKKKKGLKQENSLVSIEPTKANSRHICIESHALITLPTLCHTLFSNSISWMSTRKDFS</sequence>
<dbReference type="EMBL" id="AY070890">
    <property type="protein sequence ID" value="AAL48512.1"/>
    <property type="molecule type" value="mRNA"/>
</dbReference>